<dbReference type="PANTHER" id="PTHR30055">
    <property type="entry name" value="HTH-TYPE TRANSCRIPTIONAL REGULATOR RUTR"/>
    <property type="match status" value="1"/>
</dbReference>
<evidence type="ECO:0000256" key="1">
    <source>
        <dbReference type="ARBA" id="ARBA00023015"/>
    </source>
</evidence>
<evidence type="ECO:0000313" key="6">
    <source>
        <dbReference type="EMBL" id="KKC33750.1"/>
    </source>
</evidence>
<dbReference type="PRINTS" id="PR00455">
    <property type="entry name" value="HTHTETR"/>
</dbReference>
<dbReference type="Pfam" id="PF00440">
    <property type="entry name" value="TetR_N"/>
    <property type="match status" value="1"/>
</dbReference>
<dbReference type="InterPro" id="IPR001647">
    <property type="entry name" value="HTH_TetR"/>
</dbReference>
<dbReference type="PROSITE" id="PS50977">
    <property type="entry name" value="HTH_TETR_2"/>
    <property type="match status" value="1"/>
</dbReference>
<feature type="domain" description="HTH tetR-type" evidence="5">
    <location>
        <begin position="14"/>
        <end position="74"/>
    </location>
</feature>
<comment type="caution">
    <text evidence="6">The sequence shown here is derived from an EMBL/GenBank/DDBJ whole genome shotgun (WGS) entry which is preliminary data.</text>
</comment>
<dbReference type="PANTHER" id="PTHR30055:SF234">
    <property type="entry name" value="HTH-TYPE TRANSCRIPTIONAL REGULATOR BETI"/>
    <property type="match status" value="1"/>
</dbReference>
<organism evidence="6 7">
    <name type="scientific">Devosia psychrophila</name>
    <dbReference type="NCBI Taxonomy" id="728005"/>
    <lineage>
        <taxon>Bacteria</taxon>
        <taxon>Pseudomonadati</taxon>
        <taxon>Pseudomonadota</taxon>
        <taxon>Alphaproteobacteria</taxon>
        <taxon>Hyphomicrobiales</taxon>
        <taxon>Devosiaceae</taxon>
        <taxon>Devosia</taxon>
    </lineage>
</organism>
<name>A0ABR5E0A4_9HYPH</name>
<dbReference type="Proteomes" id="UP000033519">
    <property type="component" value="Unassembled WGS sequence"/>
</dbReference>
<evidence type="ECO:0000256" key="4">
    <source>
        <dbReference type="PROSITE-ProRule" id="PRU00335"/>
    </source>
</evidence>
<evidence type="ECO:0000256" key="2">
    <source>
        <dbReference type="ARBA" id="ARBA00023125"/>
    </source>
</evidence>
<gene>
    <name evidence="6" type="ORF">WH91_06805</name>
</gene>
<dbReference type="InterPro" id="IPR050109">
    <property type="entry name" value="HTH-type_TetR-like_transc_reg"/>
</dbReference>
<dbReference type="EMBL" id="LAPV01000081">
    <property type="protein sequence ID" value="KKC33750.1"/>
    <property type="molecule type" value="Genomic_DNA"/>
</dbReference>
<dbReference type="SUPFAM" id="SSF48498">
    <property type="entry name" value="Tetracyclin repressor-like, C-terminal domain"/>
    <property type="match status" value="1"/>
</dbReference>
<proteinExistence type="predicted"/>
<dbReference type="InterPro" id="IPR036271">
    <property type="entry name" value="Tet_transcr_reg_TetR-rel_C_sf"/>
</dbReference>
<dbReference type="InterPro" id="IPR009057">
    <property type="entry name" value="Homeodomain-like_sf"/>
</dbReference>
<keyword evidence="2 4" id="KW-0238">DNA-binding</keyword>
<dbReference type="SUPFAM" id="SSF46689">
    <property type="entry name" value="Homeodomain-like"/>
    <property type="match status" value="1"/>
</dbReference>
<dbReference type="Gene3D" id="1.10.357.10">
    <property type="entry name" value="Tetracycline Repressor, domain 2"/>
    <property type="match status" value="1"/>
</dbReference>
<reference evidence="6 7" key="1">
    <citation type="submission" date="2015-03" db="EMBL/GenBank/DDBJ databases">
        <authorList>
            <person name="Lepp D."/>
            <person name="Hassan Y.I."/>
            <person name="Li X.-Z."/>
            <person name="Zhou T."/>
        </authorList>
    </citation>
    <scope>NUCLEOTIDE SEQUENCE [LARGE SCALE GENOMIC DNA]</scope>
    <source>
        <strain evidence="6 7">Cr7-05</strain>
    </source>
</reference>
<evidence type="ECO:0000256" key="3">
    <source>
        <dbReference type="ARBA" id="ARBA00023163"/>
    </source>
</evidence>
<protein>
    <submittedName>
        <fullName evidence="6">TetR family transcriptional regulator</fullName>
    </submittedName>
</protein>
<feature type="DNA-binding region" description="H-T-H motif" evidence="4">
    <location>
        <begin position="37"/>
        <end position="56"/>
    </location>
</feature>
<keyword evidence="1" id="KW-0805">Transcription regulation</keyword>
<evidence type="ECO:0000313" key="7">
    <source>
        <dbReference type="Proteomes" id="UP000033519"/>
    </source>
</evidence>
<dbReference type="RefSeq" id="WP_046170249.1">
    <property type="nucleotide sequence ID" value="NZ_LAPV01000081.1"/>
</dbReference>
<accession>A0ABR5E0A4</accession>
<keyword evidence="3" id="KW-0804">Transcription</keyword>
<sequence length="188" mass="20383">MPKLWNDTIDAHKRNVRDSTLDATADLVTRKGLAAVTMSKIALETGIGRATLYKYFPDVEAMLLACHERQVHRHLESFKAIASGEGSPFPRLRNVLAAYAQMARDHEGGELAIALHRGGHMVHAREHLTAFLSSIITEAVAAGKIRADVPARELAVFCLSAVAGAADLRSKQAVERLVSVTLAALRPL</sequence>
<evidence type="ECO:0000259" key="5">
    <source>
        <dbReference type="PROSITE" id="PS50977"/>
    </source>
</evidence>
<keyword evidence="7" id="KW-1185">Reference proteome</keyword>